<keyword evidence="3" id="KW-0804">Transcription</keyword>
<dbReference type="PANTHER" id="PTHR33164:SF99">
    <property type="entry name" value="MARR FAMILY REGULATORY PROTEIN"/>
    <property type="match status" value="1"/>
</dbReference>
<keyword evidence="1" id="KW-0805">Transcription regulation</keyword>
<dbReference type="Gene3D" id="1.10.10.10">
    <property type="entry name" value="Winged helix-like DNA-binding domain superfamily/Winged helix DNA-binding domain"/>
    <property type="match status" value="1"/>
</dbReference>
<feature type="domain" description="HTH marR-type" evidence="4">
    <location>
        <begin position="3"/>
        <end position="137"/>
    </location>
</feature>
<evidence type="ECO:0000256" key="2">
    <source>
        <dbReference type="ARBA" id="ARBA00023125"/>
    </source>
</evidence>
<keyword evidence="2" id="KW-0238">DNA-binding</keyword>
<dbReference type="GO" id="GO:0003700">
    <property type="term" value="F:DNA-binding transcription factor activity"/>
    <property type="evidence" value="ECO:0007669"/>
    <property type="project" value="InterPro"/>
</dbReference>
<evidence type="ECO:0000256" key="1">
    <source>
        <dbReference type="ARBA" id="ARBA00023015"/>
    </source>
</evidence>
<dbReference type="Proteomes" id="UP000037397">
    <property type="component" value="Unassembled WGS sequence"/>
</dbReference>
<keyword evidence="6" id="KW-1185">Reference proteome</keyword>
<dbReference type="PROSITE" id="PS50995">
    <property type="entry name" value="HTH_MARR_2"/>
    <property type="match status" value="1"/>
</dbReference>
<dbReference type="PRINTS" id="PR00598">
    <property type="entry name" value="HTHMARR"/>
</dbReference>
<proteinExistence type="predicted"/>
<accession>A0A0L6CK83</accession>
<evidence type="ECO:0000313" key="6">
    <source>
        <dbReference type="Proteomes" id="UP000037397"/>
    </source>
</evidence>
<dbReference type="InterPro" id="IPR000835">
    <property type="entry name" value="HTH_MarR-typ"/>
</dbReference>
<dbReference type="GO" id="GO:0003677">
    <property type="term" value="F:DNA binding"/>
    <property type="evidence" value="ECO:0007669"/>
    <property type="project" value="UniProtKB-KW"/>
</dbReference>
<evidence type="ECO:0000259" key="4">
    <source>
        <dbReference type="PROSITE" id="PS50995"/>
    </source>
</evidence>
<dbReference type="PROSITE" id="PS01117">
    <property type="entry name" value="HTH_MARR_1"/>
    <property type="match status" value="1"/>
</dbReference>
<organism evidence="5 6">
    <name type="scientific">Luteipulveratus halotolerans</name>
    <dbReference type="NCBI Taxonomy" id="1631356"/>
    <lineage>
        <taxon>Bacteria</taxon>
        <taxon>Bacillati</taxon>
        <taxon>Actinomycetota</taxon>
        <taxon>Actinomycetes</taxon>
        <taxon>Micrococcales</taxon>
        <taxon>Dermacoccaceae</taxon>
        <taxon>Luteipulveratus</taxon>
    </lineage>
</organism>
<dbReference type="Pfam" id="PF12802">
    <property type="entry name" value="MarR_2"/>
    <property type="match status" value="1"/>
</dbReference>
<comment type="caution">
    <text evidence="5">The sequence shown here is derived from an EMBL/GenBank/DDBJ whole genome shotgun (WGS) entry which is preliminary data.</text>
</comment>
<dbReference type="SMART" id="SM00347">
    <property type="entry name" value="HTH_MARR"/>
    <property type="match status" value="1"/>
</dbReference>
<dbReference type="GO" id="GO:0006950">
    <property type="term" value="P:response to stress"/>
    <property type="evidence" value="ECO:0007669"/>
    <property type="project" value="TreeGrafter"/>
</dbReference>
<dbReference type="SUPFAM" id="SSF46785">
    <property type="entry name" value="Winged helix' DNA-binding domain"/>
    <property type="match status" value="1"/>
</dbReference>
<gene>
    <name evidence="5" type="ORF">VV01_14915</name>
</gene>
<dbReference type="OrthoDB" id="122135at2"/>
<name>A0A0L6CK83_9MICO</name>
<sequence>MRDDEVPFLLLAAGNALVAAIDEQMRERGFGDIRPAHGFAFVRLSGAGCTLVELAEHLGMTKQSASTLVAELERKGYVARSPHPDDRRATLLQLTSRGVDATRAATEAGRAVVRRWKREVGAARVDLAAEALAPLAREGRVRPTW</sequence>
<protein>
    <submittedName>
        <fullName evidence="5">MarR family transcriptional regulator</fullName>
    </submittedName>
</protein>
<dbReference type="AlphaFoldDB" id="A0A0L6CK83"/>
<reference evidence="6" key="1">
    <citation type="submission" date="2015-03" db="EMBL/GenBank/DDBJ databases">
        <title>Luteipulveratus halotolerans sp. nov., a novel actinobacterium (Dermacoccaceae) from Sarawak, Malaysia.</title>
        <authorList>
            <person name="Juboi H."/>
            <person name="Basik A."/>
            <person name="Shamsul S.S."/>
            <person name="Arnold P."/>
            <person name="Schmitt E.K."/>
            <person name="Sanglier J.-J."/>
            <person name="Yeo T."/>
        </authorList>
    </citation>
    <scope>NUCLEOTIDE SEQUENCE [LARGE SCALE GENOMIC DNA]</scope>
    <source>
        <strain evidence="6">C296001</strain>
    </source>
</reference>
<evidence type="ECO:0000256" key="3">
    <source>
        <dbReference type="ARBA" id="ARBA00023163"/>
    </source>
</evidence>
<dbReference type="InterPro" id="IPR023187">
    <property type="entry name" value="Tscrpt_reg_MarR-type_CS"/>
</dbReference>
<dbReference type="InterPro" id="IPR036390">
    <property type="entry name" value="WH_DNA-bd_sf"/>
</dbReference>
<dbReference type="InterPro" id="IPR039422">
    <property type="entry name" value="MarR/SlyA-like"/>
</dbReference>
<dbReference type="EMBL" id="LAIR01000002">
    <property type="protein sequence ID" value="KNX38144.1"/>
    <property type="molecule type" value="Genomic_DNA"/>
</dbReference>
<evidence type="ECO:0000313" key="5">
    <source>
        <dbReference type="EMBL" id="KNX38144.1"/>
    </source>
</evidence>
<dbReference type="RefSeq" id="WP_050670562.1">
    <property type="nucleotide sequence ID" value="NZ_LAIR01000002.1"/>
</dbReference>
<dbReference type="STRING" id="1631356.VV01_14915"/>
<dbReference type="PANTHER" id="PTHR33164">
    <property type="entry name" value="TRANSCRIPTIONAL REGULATOR, MARR FAMILY"/>
    <property type="match status" value="1"/>
</dbReference>
<dbReference type="InterPro" id="IPR036388">
    <property type="entry name" value="WH-like_DNA-bd_sf"/>
</dbReference>